<evidence type="ECO:0000256" key="6">
    <source>
        <dbReference type="SAM" id="MobiDB-lite"/>
    </source>
</evidence>
<feature type="region of interest" description="Disordered" evidence="6">
    <location>
        <begin position="200"/>
        <end position="244"/>
    </location>
</feature>
<evidence type="ECO:0000259" key="8">
    <source>
        <dbReference type="PROSITE" id="PS51140"/>
    </source>
</evidence>
<feature type="domain" description="CUE" evidence="8">
    <location>
        <begin position="6"/>
        <end position="49"/>
    </location>
</feature>
<dbReference type="Gene3D" id="4.10.1060.10">
    <property type="entry name" value="Zinc finger, RanBP2-type"/>
    <property type="match status" value="1"/>
</dbReference>
<dbReference type="SUPFAM" id="SSF46934">
    <property type="entry name" value="UBA-like"/>
    <property type="match status" value="1"/>
</dbReference>
<reference evidence="9 10" key="1">
    <citation type="journal article" date="2013" name="Genome Biol.">
        <title>Genome of Acanthamoeba castellanii highlights extensive lateral gene transfer and early evolution of tyrosine kinase signaling.</title>
        <authorList>
            <person name="Clarke M."/>
            <person name="Lohan A.J."/>
            <person name="Liu B."/>
            <person name="Lagkouvardos I."/>
            <person name="Roy S."/>
            <person name="Zafar N."/>
            <person name="Bertelli C."/>
            <person name="Schilde C."/>
            <person name="Kianianmomeni A."/>
            <person name="Burglin T.R."/>
            <person name="Frech C."/>
            <person name="Turcotte B."/>
            <person name="Kopec K.O."/>
            <person name="Synnott J.M."/>
            <person name="Choo C."/>
            <person name="Paponov I."/>
            <person name="Finkler A."/>
            <person name="Soon Heng Tan C."/>
            <person name="Hutchins A.P."/>
            <person name="Weinmeier T."/>
            <person name="Rattei T."/>
            <person name="Chu J.S."/>
            <person name="Gimenez G."/>
            <person name="Irimia M."/>
            <person name="Rigden D.J."/>
            <person name="Fitzpatrick D.A."/>
            <person name="Lorenzo-Morales J."/>
            <person name="Bateman A."/>
            <person name="Chiu C.H."/>
            <person name="Tang P."/>
            <person name="Hegemann P."/>
            <person name="Fromm H."/>
            <person name="Raoult D."/>
            <person name="Greub G."/>
            <person name="Miranda-Saavedra D."/>
            <person name="Chen N."/>
            <person name="Nash P."/>
            <person name="Ginger M.L."/>
            <person name="Horn M."/>
            <person name="Schaap P."/>
            <person name="Caler L."/>
            <person name="Loftus B."/>
        </authorList>
    </citation>
    <scope>NUCLEOTIDE SEQUENCE [LARGE SCALE GENOMIC DNA]</scope>
    <source>
        <strain evidence="9 10">Neff</strain>
    </source>
</reference>
<keyword evidence="4" id="KW-0175">Coiled coil</keyword>
<evidence type="ECO:0000256" key="5">
    <source>
        <dbReference type="PROSITE-ProRule" id="PRU00322"/>
    </source>
</evidence>
<dbReference type="SMART" id="SM00546">
    <property type="entry name" value="CUE"/>
    <property type="match status" value="1"/>
</dbReference>
<keyword evidence="10" id="KW-1185">Reference proteome</keyword>
<dbReference type="InterPro" id="IPR036443">
    <property type="entry name" value="Znf_RanBP2_sf"/>
</dbReference>
<dbReference type="OrthoDB" id="9942608at2759"/>
<proteinExistence type="predicted"/>
<dbReference type="GeneID" id="14919008"/>
<dbReference type="SUPFAM" id="SSF90209">
    <property type="entry name" value="Ran binding protein zinc finger-like"/>
    <property type="match status" value="1"/>
</dbReference>
<protein>
    <submittedName>
        <fullName evidence="9">CUE domain containing protein</fullName>
    </submittedName>
</protein>
<dbReference type="Gene3D" id="1.10.8.10">
    <property type="entry name" value="DNA helicase RuvA subunit, C-terminal domain"/>
    <property type="match status" value="1"/>
</dbReference>
<dbReference type="GO" id="GO:0008270">
    <property type="term" value="F:zinc ion binding"/>
    <property type="evidence" value="ECO:0007669"/>
    <property type="project" value="UniProtKB-KW"/>
</dbReference>
<gene>
    <name evidence="9" type="ORF">ACA1_370320</name>
</gene>
<dbReference type="AlphaFoldDB" id="L8H0I3"/>
<keyword evidence="3" id="KW-0862">Zinc</keyword>
<dbReference type="InterPro" id="IPR003892">
    <property type="entry name" value="CUE"/>
</dbReference>
<dbReference type="PROSITE" id="PS50199">
    <property type="entry name" value="ZF_RANBP2_2"/>
    <property type="match status" value="1"/>
</dbReference>
<feature type="domain" description="RanBP2-type" evidence="7">
    <location>
        <begin position="67"/>
        <end position="96"/>
    </location>
</feature>
<dbReference type="Pfam" id="PF02845">
    <property type="entry name" value="CUE"/>
    <property type="match status" value="1"/>
</dbReference>
<sequence>MSISVVSAEQLEALRGMFPGETPEGLRRALREHKGDLDATIEALLTQATAAPPKNKGDGAVDDKKPSANGWTCQTCTFENEVGCRRCAMCEGPGPNTTTPAPITPPKGGEGTDNAVVVPPWWNTFWHEHRATLNCDERAAKEISLPCGGRFKNSQILTVDVKSKIYRLLGAEEVHHVAPPDNDQGDDYDDDGFNHGFFPPPAFPRPPRYRPLGGGLHPPYPAHPSSGGLPYPPYPGYPHHRAMG</sequence>
<dbReference type="EMBL" id="KB007960">
    <property type="protein sequence ID" value="ELR18278.1"/>
    <property type="molecule type" value="Genomic_DNA"/>
</dbReference>
<evidence type="ECO:0000256" key="3">
    <source>
        <dbReference type="ARBA" id="ARBA00022833"/>
    </source>
</evidence>
<evidence type="ECO:0000256" key="1">
    <source>
        <dbReference type="ARBA" id="ARBA00022723"/>
    </source>
</evidence>
<name>L8H0I3_ACACF</name>
<keyword evidence="2 5" id="KW-0863">Zinc-finger</keyword>
<dbReference type="RefSeq" id="XP_004340298.1">
    <property type="nucleotide sequence ID" value="XM_004340250.1"/>
</dbReference>
<dbReference type="InterPro" id="IPR001876">
    <property type="entry name" value="Znf_RanBP2"/>
</dbReference>
<dbReference type="VEuPathDB" id="AmoebaDB:ACA1_370320"/>
<feature type="region of interest" description="Disordered" evidence="6">
    <location>
        <begin position="47"/>
        <end position="66"/>
    </location>
</feature>
<dbReference type="PROSITE" id="PS51140">
    <property type="entry name" value="CUE"/>
    <property type="match status" value="1"/>
</dbReference>
<keyword evidence="1" id="KW-0479">Metal-binding</keyword>
<evidence type="ECO:0000256" key="4">
    <source>
        <dbReference type="ARBA" id="ARBA00023054"/>
    </source>
</evidence>
<evidence type="ECO:0000313" key="10">
    <source>
        <dbReference type="Proteomes" id="UP000011083"/>
    </source>
</evidence>
<organism evidence="9 10">
    <name type="scientific">Acanthamoeba castellanii (strain ATCC 30010 / Neff)</name>
    <dbReference type="NCBI Taxonomy" id="1257118"/>
    <lineage>
        <taxon>Eukaryota</taxon>
        <taxon>Amoebozoa</taxon>
        <taxon>Discosea</taxon>
        <taxon>Longamoebia</taxon>
        <taxon>Centramoebida</taxon>
        <taxon>Acanthamoebidae</taxon>
        <taxon>Acanthamoeba</taxon>
    </lineage>
</organism>
<dbReference type="InterPro" id="IPR009060">
    <property type="entry name" value="UBA-like_sf"/>
</dbReference>
<dbReference type="GO" id="GO:0043130">
    <property type="term" value="F:ubiquitin binding"/>
    <property type="evidence" value="ECO:0007669"/>
    <property type="project" value="InterPro"/>
</dbReference>
<dbReference type="PROSITE" id="PS01358">
    <property type="entry name" value="ZF_RANBP2_1"/>
    <property type="match status" value="1"/>
</dbReference>
<dbReference type="CDD" id="cd14279">
    <property type="entry name" value="CUE"/>
    <property type="match status" value="1"/>
</dbReference>
<feature type="compositionally biased region" description="Basic and acidic residues" evidence="6">
    <location>
        <begin position="55"/>
        <end position="66"/>
    </location>
</feature>
<accession>L8H0I3</accession>
<dbReference type="Proteomes" id="UP000011083">
    <property type="component" value="Unassembled WGS sequence"/>
</dbReference>
<evidence type="ECO:0000313" key="9">
    <source>
        <dbReference type="EMBL" id="ELR18278.1"/>
    </source>
</evidence>
<evidence type="ECO:0000259" key="7">
    <source>
        <dbReference type="PROSITE" id="PS50199"/>
    </source>
</evidence>
<evidence type="ECO:0000256" key="2">
    <source>
        <dbReference type="ARBA" id="ARBA00022771"/>
    </source>
</evidence>
<dbReference type="KEGG" id="acan:ACA1_370320"/>